<dbReference type="NCBIfam" id="TIGR00254">
    <property type="entry name" value="GGDEF"/>
    <property type="match status" value="1"/>
</dbReference>
<feature type="transmembrane region" description="Helical" evidence="1">
    <location>
        <begin position="223"/>
        <end position="243"/>
    </location>
</feature>
<feature type="transmembrane region" description="Helical" evidence="1">
    <location>
        <begin position="379"/>
        <end position="397"/>
    </location>
</feature>
<name>A0A7G5MXD2_9FIRM</name>
<dbReference type="EMBL" id="CP039126">
    <property type="protein sequence ID" value="QMW79275.1"/>
    <property type="molecule type" value="Genomic_DNA"/>
</dbReference>
<evidence type="ECO:0000256" key="1">
    <source>
        <dbReference type="SAM" id="Phobius"/>
    </source>
</evidence>
<dbReference type="InterPro" id="IPR000160">
    <property type="entry name" value="GGDEF_dom"/>
</dbReference>
<dbReference type="GO" id="GO:0052621">
    <property type="term" value="F:diguanylate cyclase activity"/>
    <property type="evidence" value="ECO:0007669"/>
    <property type="project" value="TreeGrafter"/>
</dbReference>
<proteinExistence type="predicted"/>
<accession>A0A7G5MXD2</accession>
<organism evidence="3 4">
    <name type="scientific">Blautia producta</name>
    <dbReference type="NCBI Taxonomy" id="33035"/>
    <lineage>
        <taxon>Bacteria</taxon>
        <taxon>Bacillati</taxon>
        <taxon>Bacillota</taxon>
        <taxon>Clostridia</taxon>
        <taxon>Lachnospirales</taxon>
        <taxon>Lachnospiraceae</taxon>
        <taxon>Blautia</taxon>
    </lineage>
</organism>
<dbReference type="Gene3D" id="3.30.70.270">
    <property type="match status" value="1"/>
</dbReference>
<dbReference type="InterPro" id="IPR043128">
    <property type="entry name" value="Rev_trsase/Diguanyl_cyclase"/>
</dbReference>
<sequence length="570" mass="65203">METMQQYISGFNGGIVVEGKGIRKIQHWILIIAAVIMSVLMVLTALQEKPQKDWGKDSSLYKWDTGWYCDAGDGWKEICKVPSRIKSSSGAVVLRQNIPEFLEEEKYLGFLNHYQQAEVYIDGERRYQYLEEETGAFCSMLGNTLCMVKLNREDAGKELTLRISNFYKAGQAQIPVIYLDSQESMFMHVQVQEQPRLIFCVVLLVLSAGLFLLWLLLRVGEAVRVSSVFYAWIFILVSALWILTDSQFMMFWVPWPRLICFISFSAFYMIPIPMLSFIKEVCNRRSVMLDWMKAVLSCNVLVQSLLYLTGVCKLMNMLPVTHVFYAAAIVCSVIYMAMELKSSRAGYAKIFLAGVFFLMLMAAVSLFSFYTGVGSRYAMYYQLGLLGFMCALICMTMRQVNEILEDKTGDRILKELAYMDIMTKLGNRSAYETRLQDLQRTMVQGQELSVVMADLNGLKKINDTLGHRAGDEMIKGCACCLREAFGGFGEIYRIGGDEFLVFVKRLHSIRTWEENLKKAQERYNQEHEVKISIAAGSATGRMSGECHDWLQELIEQADKKMYENKKSARE</sequence>
<dbReference type="CDD" id="cd01949">
    <property type="entry name" value="GGDEF"/>
    <property type="match status" value="1"/>
</dbReference>
<gene>
    <name evidence="3" type="ORF">E5259_17660</name>
</gene>
<protein>
    <submittedName>
        <fullName evidence="3">Diguanylate cyclase</fullName>
    </submittedName>
</protein>
<feature type="transmembrane region" description="Helical" evidence="1">
    <location>
        <begin position="28"/>
        <end position="46"/>
    </location>
</feature>
<feature type="transmembrane region" description="Helical" evidence="1">
    <location>
        <begin position="255"/>
        <end position="278"/>
    </location>
</feature>
<feature type="transmembrane region" description="Helical" evidence="1">
    <location>
        <begin position="350"/>
        <end position="373"/>
    </location>
</feature>
<evidence type="ECO:0000259" key="2">
    <source>
        <dbReference type="PROSITE" id="PS50887"/>
    </source>
</evidence>
<dbReference type="Pfam" id="PF00990">
    <property type="entry name" value="GGDEF"/>
    <property type="match status" value="1"/>
</dbReference>
<dbReference type="Proteomes" id="UP000515789">
    <property type="component" value="Chromosome"/>
</dbReference>
<evidence type="ECO:0000313" key="4">
    <source>
        <dbReference type="Proteomes" id="UP000515789"/>
    </source>
</evidence>
<feature type="transmembrane region" description="Helical" evidence="1">
    <location>
        <begin position="290"/>
        <end position="308"/>
    </location>
</feature>
<reference evidence="3 4" key="1">
    <citation type="submission" date="2019-04" db="EMBL/GenBank/DDBJ databases">
        <authorList>
            <person name="Schori C."/>
            <person name="Ahrens C."/>
        </authorList>
    </citation>
    <scope>NUCLEOTIDE SEQUENCE [LARGE SCALE GENOMIC DNA]</scope>
    <source>
        <strain evidence="3 4">DSM 2950</strain>
    </source>
</reference>
<dbReference type="PANTHER" id="PTHR45138">
    <property type="entry name" value="REGULATORY COMPONENTS OF SENSORY TRANSDUCTION SYSTEM"/>
    <property type="match status" value="1"/>
</dbReference>
<feature type="domain" description="GGDEF" evidence="2">
    <location>
        <begin position="446"/>
        <end position="570"/>
    </location>
</feature>
<evidence type="ECO:0000313" key="3">
    <source>
        <dbReference type="EMBL" id="QMW79275.1"/>
    </source>
</evidence>
<dbReference type="AlphaFoldDB" id="A0A7G5MXD2"/>
<dbReference type="PROSITE" id="PS50887">
    <property type="entry name" value="GGDEF"/>
    <property type="match status" value="1"/>
</dbReference>
<keyword evidence="1" id="KW-0812">Transmembrane</keyword>
<feature type="transmembrane region" description="Helical" evidence="1">
    <location>
        <begin position="320"/>
        <end position="338"/>
    </location>
</feature>
<keyword evidence="1" id="KW-1133">Transmembrane helix</keyword>
<dbReference type="SUPFAM" id="SSF55073">
    <property type="entry name" value="Nucleotide cyclase"/>
    <property type="match status" value="1"/>
</dbReference>
<feature type="transmembrane region" description="Helical" evidence="1">
    <location>
        <begin position="196"/>
        <end position="216"/>
    </location>
</feature>
<dbReference type="SMART" id="SM00267">
    <property type="entry name" value="GGDEF"/>
    <property type="match status" value="1"/>
</dbReference>
<dbReference type="PANTHER" id="PTHR45138:SF9">
    <property type="entry name" value="DIGUANYLATE CYCLASE DGCM-RELATED"/>
    <property type="match status" value="1"/>
</dbReference>
<dbReference type="InterPro" id="IPR050469">
    <property type="entry name" value="Diguanylate_Cyclase"/>
</dbReference>
<dbReference type="InterPro" id="IPR029787">
    <property type="entry name" value="Nucleotide_cyclase"/>
</dbReference>
<keyword evidence="1" id="KW-0472">Membrane</keyword>